<evidence type="ECO:0000256" key="5">
    <source>
        <dbReference type="ARBA" id="ARBA00022692"/>
    </source>
</evidence>
<dbReference type="PANTHER" id="PTHR48086">
    <property type="entry name" value="SODIUM/PROLINE SYMPORTER-RELATED"/>
    <property type="match status" value="1"/>
</dbReference>
<comment type="similarity">
    <text evidence="2 9">Belongs to the sodium:solute symporter (SSF) (TC 2.A.21) family.</text>
</comment>
<organism evidence="11">
    <name type="scientific">uncultured Rubrobacteraceae bacterium</name>
    <dbReference type="NCBI Taxonomy" id="349277"/>
    <lineage>
        <taxon>Bacteria</taxon>
        <taxon>Bacillati</taxon>
        <taxon>Actinomycetota</taxon>
        <taxon>Rubrobacteria</taxon>
        <taxon>Rubrobacterales</taxon>
        <taxon>Rubrobacteraceae</taxon>
        <taxon>environmental samples</taxon>
    </lineage>
</organism>
<sequence length="257" mass="27040">MEVLTIVIFLTILGVTLVITYWAARRTRTTSEFYAAGRQLRAAENGFALAGDWMSAAAFLGFTGLVALYGMDVSFYAVAAVAFATILAVVAGLTLATSGAIAHDLYVNVIKRGHVEERMQVRVARISTLVVGVLAIVFGLLAQGLNVAVLVILAIAIAASSNFPIIALSLFWRRFNTAGVIGGVTFGLISSVALALMGPVFLGQEAIFPLVTPTLVSMPLGFAGAVLGTLLGRRNREAEARFDEVVFRAQTGAGAES</sequence>
<evidence type="ECO:0000256" key="8">
    <source>
        <dbReference type="ARBA" id="ARBA00023136"/>
    </source>
</evidence>
<dbReference type="InterPro" id="IPR038377">
    <property type="entry name" value="Na/Glc_symporter_sf"/>
</dbReference>
<keyword evidence="3" id="KW-0813">Transport</keyword>
<dbReference type="GO" id="GO:0005886">
    <property type="term" value="C:plasma membrane"/>
    <property type="evidence" value="ECO:0007669"/>
    <property type="project" value="UniProtKB-SubCell"/>
</dbReference>
<dbReference type="InterPro" id="IPR001734">
    <property type="entry name" value="Na/solute_symporter"/>
</dbReference>
<evidence type="ECO:0000256" key="1">
    <source>
        <dbReference type="ARBA" id="ARBA00004651"/>
    </source>
</evidence>
<keyword evidence="8 10" id="KW-0472">Membrane</keyword>
<keyword evidence="5 10" id="KW-0812">Transmembrane</keyword>
<evidence type="ECO:0000256" key="3">
    <source>
        <dbReference type="ARBA" id="ARBA00022448"/>
    </source>
</evidence>
<reference evidence="11" key="1">
    <citation type="submission" date="2020-02" db="EMBL/GenBank/DDBJ databases">
        <authorList>
            <person name="Meier V. D."/>
        </authorList>
    </citation>
    <scope>NUCLEOTIDE SEQUENCE</scope>
    <source>
        <strain evidence="11">AVDCRST_MAG37</strain>
    </source>
</reference>
<evidence type="ECO:0000313" key="11">
    <source>
        <dbReference type="EMBL" id="CAA9454862.1"/>
    </source>
</evidence>
<name>A0A6J4QX16_9ACTN</name>
<dbReference type="GO" id="GO:0015123">
    <property type="term" value="F:acetate transmembrane transporter activity"/>
    <property type="evidence" value="ECO:0007669"/>
    <property type="project" value="TreeGrafter"/>
</dbReference>
<dbReference type="GO" id="GO:0015293">
    <property type="term" value="F:symporter activity"/>
    <property type="evidence" value="ECO:0007669"/>
    <property type="project" value="UniProtKB-KW"/>
</dbReference>
<dbReference type="Gene3D" id="1.20.1730.10">
    <property type="entry name" value="Sodium/glucose cotransporter"/>
    <property type="match status" value="1"/>
</dbReference>
<evidence type="ECO:0000256" key="7">
    <source>
        <dbReference type="ARBA" id="ARBA00022989"/>
    </source>
</evidence>
<feature type="transmembrane region" description="Helical" evidence="10">
    <location>
        <begin position="45"/>
        <end position="69"/>
    </location>
</feature>
<proteinExistence type="inferred from homology"/>
<comment type="subcellular location">
    <subcellularLocation>
        <location evidence="1">Cell membrane</location>
        <topology evidence="1">Multi-pass membrane protein</topology>
    </subcellularLocation>
</comment>
<evidence type="ECO:0000256" key="4">
    <source>
        <dbReference type="ARBA" id="ARBA00022475"/>
    </source>
</evidence>
<feature type="transmembrane region" description="Helical" evidence="10">
    <location>
        <begin position="123"/>
        <end position="142"/>
    </location>
</feature>
<feature type="transmembrane region" description="Helical" evidence="10">
    <location>
        <begin position="148"/>
        <end position="172"/>
    </location>
</feature>
<dbReference type="PROSITE" id="PS50283">
    <property type="entry name" value="NA_SOLUT_SYMP_3"/>
    <property type="match status" value="2"/>
</dbReference>
<feature type="transmembrane region" description="Helical" evidence="10">
    <location>
        <begin position="179"/>
        <end position="201"/>
    </location>
</feature>
<dbReference type="InterPro" id="IPR050277">
    <property type="entry name" value="Sodium:Solute_Symporter"/>
</dbReference>
<dbReference type="Pfam" id="PF00474">
    <property type="entry name" value="SSF"/>
    <property type="match status" value="1"/>
</dbReference>
<dbReference type="EMBL" id="CADCVD010000145">
    <property type="protein sequence ID" value="CAA9454862.1"/>
    <property type="molecule type" value="Genomic_DNA"/>
</dbReference>
<evidence type="ECO:0000256" key="9">
    <source>
        <dbReference type="RuleBase" id="RU362091"/>
    </source>
</evidence>
<feature type="transmembrane region" description="Helical" evidence="10">
    <location>
        <begin position="75"/>
        <end position="102"/>
    </location>
</feature>
<keyword evidence="7 10" id="KW-1133">Transmembrane helix</keyword>
<keyword evidence="6" id="KW-0769">Symport</keyword>
<protein>
    <submittedName>
        <fullName evidence="11">Cation/acetate symporter</fullName>
    </submittedName>
</protein>
<accession>A0A6J4QX16</accession>
<dbReference type="AlphaFoldDB" id="A0A6J4QX16"/>
<dbReference type="PANTHER" id="PTHR48086:SF6">
    <property type="entry name" value="CATION_ACETATE SYMPORTER ACTP"/>
    <property type="match status" value="1"/>
</dbReference>
<evidence type="ECO:0000256" key="2">
    <source>
        <dbReference type="ARBA" id="ARBA00006434"/>
    </source>
</evidence>
<keyword evidence="4" id="KW-1003">Cell membrane</keyword>
<feature type="transmembrane region" description="Helical" evidence="10">
    <location>
        <begin position="207"/>
        <end position="231"/>
    </location>
</feature>
<gene>
    <name evidence="11" type="ORF">AVDCRST_MAG37-2833</name>
</gene>
<dbReference type="GO" id="GO:0006847">
    <property type="term" value="P:plasma membrane acetate transport"/>
    <property type="evidence" value="ECO:0007669"/>
    <property type="project" value="TreeGrafter"/>
</dbReference>
<evidence type="ECO:0000256" key="10">
    <source>
        <dbReference type="SAM" id="Phobius"/>
    </source>
</evidence>
<evidence type="ECO:0000256" key="6">
    <source>
        <dbReference type="ARBA" id="ARBA00022847"/>
    </source>
</evidence>
<feature type="transmembrane region" description="Helical" evidence="10">
    <location>
        <begin position="6"/>
        <end position="24"/>
    </location>
</feature>